<feature type="signal peptide" evidence="1">
    <location>
        <begin position="1"/>
        <end position="37"/>
    </location>
</feature>
<accession>A0A947DB23</accession>
<dbReference type="AlphaFoldDB" id="A0A947DB23"/>
<name>A0A947DB23_9HYPH</name>
<reference evidence="2 3" key="1">
    <citation type="submission" date="2021-06" db="EMBL/GenBank/DDBJ databases">
        <authorList>
            <person name="Grouzdev D.S."/>
            <person name="Koziaeva V."/>
        </authorList>
    </citation>
    <scope>NUCLEOTIDE SEQUENCE [LARGE SCALE GENOMIC DNA]</scope>
    <source>
        <strain evidence="2 3">22</strain>
    </source>
</reference>
<keyword evidence="1" id="KW-0732">Signal</keyword>
<evidence type="ECO:0000256" key="1">
    <source>
        <dbReference type="SAM" id="SignalP"/>
    </source>
</evidence>
<gene>
    <name evidence="2" type="ORF">KL771_22305</name>
</gene>
<sequence length="328" mass="34842">MTLNRSDRRVVAAPLAGWLLACVAATLLTCAASGAQAASAKAPVKPAPVAAAKPAPAPAAAVEVEDDGFEVEDAFGFSQGAATAGEGKWEASSTLTGAFGRSKGSYRAFQTETEAEYGITDRIQMGFAAFTDAHRVRKVPELDNISSFGFDGLSVSPKIAILQKDIDGPVGFAVEGELEWRRHDEASGQSGRFYQGGLTALSDWVVMPNTLYAAANAGFELGRGRENGEAWESESSVFASGALSWRFTKRATVGAEARLESAFEDVFGKREGTALYLGPTFFWKISGKVSVAAAWSTQVWGNGPDSHGRLNLDAFDRHRGMLKVGLEF</sequence>
<evidence type="ECO:0000313" key="3">
    <source>
        <dbReference type="Proteomes" id="UP000766595"/>
    </source>
</evidence>
<protein>
    <submittedName>
        <fullName evidence="2">Uncharacterized protein</fullName>
    </submittedName>
</protein>
<proteinExistence type="predicted"/>
<dbReference type="PROSITE" id="PS51257">
    <property type="entry name" value="PROKAR_LIPOPROTEIN"/>
    <property type="match status" value="1"/>
</dbReference>
<dbReference type="EMBL" id="JAHHZF010000012">
    <property type="protein sequence ID" value="MBT9292212.1"/>
    <property type="molecule type" value="Genomic_DNA"/>
</dbReference>
<feature type="chain" id="PRO_5036931614" evidence="1">
    <location>
        <begin position="38"/>
        <end position="328"/>
    </location>
</feature>
<dbReference type="RefSeq" id="WP_261970729.1">
    <property type="nucleotide sequence ID" value="NZ_JAHHZF010000012.1"/>
</dbReference>
<comment type="caution">
    <text evidence="2">The sequence shown here is derived from an EMBL/GenBank/DDBJ whole genome shotgun (WGS) entry which is preliminary data.</text>
</comment>
<evidence type="ECO:0000313" key="2">
    <source>
        <dbReference type="EMBL" id="MBT9292212.1"/>
    </source>
</evidence>
<organism evidence="2 3">
    <name type="scientific">Prosthecodimorpha staleyi</name>
    <dbReference type="NCBI Taxonomy" id="2840188"/>
    <lineage>
        <taxon>Bacteria</taxon>
        <taxon>Pseudomonadati</taxon>
        <taxon>Pseudomonadota</taxon>
        <taxon>Alphaproteobacteria</taxon>
        <taxon>Hyphomicrobiales</taxon>
        <taxon>Ancalomicrobiaceae</taxon>
        <taxon>Prosthecodimorpha</taxon>
    </lineage>
</organism>
<keyword evidence="3" id="KW-1185">Reference proteome</keyword>
<dbReference type="Proteomes" id="UP000766595">
    <property type="component" value="Unassembled WGS sequence"/>
</dbReference>